<dbReference type="InterPro" id="IPR005490">
    <property type="entry name" value="LD_TPept_cat_dom"/>
</dbReference>
<sequence>MSYKLRYAKLRGVARFAAAVVASGVAVAGLLSPATAAAQPAVGSSEATRQGAWDTRNSLNSQAGTLPPDAAQAVQGAVDGAVNGMFPGLIQEREAAIRAENERRAAAEAQSSAPQSSDFDRGPCPATARACVDLAGQRTWLQKDGNVEYGPITMSSGAQGWETPRGTHKVTRKVKDEISREFHNAPMPYSVYFTNTGVAFHAGRVDWLSHGCIHLNHDDAVTYFNSLKPGDVVFVY</sequence>
<dbReference type="PANTHER" id="PTHR30582:SF33">
    <property type="entry name" value="EXPORTED PROTEIN"/>
    <property type="match status" value="1"/>
</dbReference>
<keyword evidence="4 6" id="KW-0573">Peptidoglycan synthesis</keyword>
<evidence type="ECO:0000313" key="10">
    <source>
        <dbReference type="EMBL" id="EKX87538.1"/>
    </source>
</evidence>
<feature type="domain" description="L,D-TPase catalytic" evidence="9">
    <location>
        <begin position="128"/>
        <end position="236"/>
    </location>
</feature>
<dbReference type="InterPro" id="IPR038063">
    <property type="entry name" value="Transpep_catalytic_dom"/>
</dbReference>
<dbReference type="CDD" id="cd16913">
    <property type="entry name" value="YkuD_like"/>
    <property type="match status" value="1"/>
</dbReference>
<dbReference type="Proteomes" id="UP000010445">
    <property type="component" value="Unassembled WGS sequence"/>
</dbReference>
<feature type="active site" description="Proton donor/acceptor" evidence="6">
    <location>
        <position position="201"/>
    </location>
</feature>
<protein>
    <submittedName>
        <fullName evidence="10">ErfK/YbiS/YcfS/YnhG</fullName>
    </submittedName>
</protein>
<evidence type="ECO:0000313" key="11">
    <source>
        <dbReference type="Proteomes" id="UP000010445"/>
    </source>
</evidence>
<dbReference type="AlphaFoldDB" id="L1M8F6"/>
<dbReference type="Gene3D" id="2.40.440.10">
    <property type="entry name" value="L,D-transpeptidase catalytic domain-like"/>
    <property type="match status" value="1"/>
</dbReference>
<dbReference type="SUPFAM" id="SSF141523">
    <property type="entry name" value="L,D-transpeptidase catalytic domain-like"/>
    <property type="match status" value="1"/>
</dbReference>
<dbReference type="GO" id="GO:0071972">
    <property type="term" value="F:peptidoglycan L,D-transpeptidase activity"/>
    <property type="evidence" value="ECO:0007669"/>
    <property type="project" value="TreeGrafter"/>
</dbReference>
<evidence type="ECO:0000256" key="2">
    <source>
        <dbReference type="ARBA" id="ARBA00022679"/>
    </source>
</evidence>
<evidence type="ECO:0000256" key="8">
    <source>
        <dbReference type="SAM" id="SignalP"/>
    </source>
</evidence>
<evidence type="ECO:0000256" key="7">
    <source>
        <dbReference type="SAM" id="MobiDB-lite"/>
    </source>
</evidence>
<keyword evidence="11" id="KW-1185">Reference proteome</keyword>
<keyword evidence="3 6" id="KW-0133">Cell shape</keyword>
<comment type="caution">
    <text evidence="10">The sequence shown here is derived from an EMBL/GenBank/DDBJ whole genome shotgun (WGS) entry which is preliminary data.</text>
</comment>
<dbReference type="HOGENOM" id="CLU_084709_0_0_11"/>
<keyword evidence="5 6" id="KW-0961">Cell wall biogenesis/degradation</keyword>
<evidence type="ECO:0000259" key="9">
    <source>
        <dbReference type="PROSITE" id="PS52029"/>
    </source>
</evidence>
<dbReference type="OrthoDB" id="8887048at2"/>
<feature type="chain" id="PRO_5038344890" evidence="8">
    <location>
        <begin position="29"/>
        <end position="236"/>
    </location>
</feature>
<keyword evidence="2" id="KW-0808">Transferase</keyword>
<reference evidence="10 11" key="1">
    <citation type="submission" date="2012-05" db="EMBL/GenBank/DDBJ databases">
        <authorList>
            <person name="Weinstock G."/>
            <person name="Sodergren E."/>
            <person name="Lobos E.A."/>
            <person name="Fulton L."/>
            <person name="Fulton R."/>
            <person name="Courtney L."/>
            <person name="Fronick C."/>
            <person name="O'Laughlin M."/>
            <person name="Godfrey J."/>
            <person name="Wilson R.M."/>
            <person name="Miner T."/>
            <person name="Farmer C."/>
            <person name="Delehaunty K."/>
            <person name="Cordes M."/>
            <person name="Minx P."/>
            <person name="Tomlinson C."/>
            <person name="Chen J."/>
            <person name="Wollam A."/>
            <person name="Pepin K.H."/>
            <person name="Bhonagiri V."/>
            <person name="Zhang X."/>
            <person name="Suruliraj S."/>
            <person name="Warren W."/>
            <person name="Mitreva M."/>
            <person name="Mardis E.R."/>
            <person name="Wilson R.K."/>
        </authorList>
    </citation>
    <scope>NUCLEOTIDE SEQUENCE [LARGE SCALE GENOMIC DNA]</scope>
    <source>
        <strain evidence="10 11">F0235</strain>
    </source>
</reference>
<dbReference type="PROSITE" id="PS52029">
    <property type="entry name" value="LD_TPASE"/>
    <property type="match status" value="1"/>
</dbReference>
<accession>L1M8F6</accession>
<dbReference type="UniPathway" id="UPA00219"/>
<gene>
    <name evidence="10" type="ORF">HMPREF9997_02864</name>
</gene>
<dbReference type="PATRIC" id="fig|1035195.3.peg.2570"/>
<dbReference type="RefSeq" id="WP_006062667.1">
    <property type="nucleotide sequence ID" value="NZ_KB290826.1"/>
</dbReference>
<keyword evidence="8" id="KW-0732">Signal</keyword>
<name>L1M8F6_9CORY</name>
<evidence type="ECO:0000256" key="3">
    <source>
        <dbReference type="ARBA" id="ARBA00022960"/>
    </source>
</evidence>
<feature type="active site" description="Nucleophile" evidence="6">
    <location>
        <position position="212"/>
    </location>
</feature>
<evidence type="ECO:0000256" key="4">
    <source>
        <dbReference type="ARBA" id="ARBA00022984"/>
    </source>
</evidence>
<dbReference type="Pfam" id="PF03734">
    <property type="entry name" value="YkuD"/>
    <property type="match status" value="1"/>
</dbReference>
<dbReference type="PANTHER" id="PTHR30582">
    <property type="entry name" value="L,D-TRANSPEPTIDASE"/>
    <property type="match status" value="1"/>
</dbReference>
<dbReference type="STRING" id="1035195.HMPREF9997_02864"/>
<dbReference type="InterPro" id="IPR050979">
    <property type="entry name" value="LD-transpeptidase"/>
</dbReference>
<dbReference type="GO" id="GO:0008360">
    <property type="term" value="P:regulation of cell shape"/>
    <property type="evidence" value="ECO:0007669"/>
    <property type="project" value="UniProtKB-UniRule"/>
</dbReference>
<proteinExistence type="predicted"/>
<evidence type="ECO:0000256" key="6">
    <source>
        <dbReference type="PROSITE-ProRule" id="PRU01373"/>
    </source>
</evidence>
<dbReference type="GO" id="GO:0071555">
    <property type="term" value="P:cell wall organization"/>
    <property type="evidence" value="ECO:0007669"/>
    <property type="project" value="UniProtKB-UniRule"/>
</dbReference>
<feature type="signal peptide" evidence="8">
    <location>
        <begin position="1"/>
        <end position="28"/>
    </location>
</feature>
<evidence type="ECO:0000256" key="1">
    <source>
        <dbReference type="ARBA" id="ARBA00004752"/>
    </source>
</evidence>
<organism evidence="10 11">
    <name type="scientific">Corynebacterium durum F0235</name>
    <dbReference type="NCBI Taxonomy" id="1035195"/>
    <lineage>
        <taxon>Bacteria</taxon>
        <taxon>Bacillati</taxon>
        <taxon>Actinomycetota</taxon>
        <taxon>Actinomycetes</taxon>
        <taxon>Mycobacteriales</taxon>
        <taxon>Corynebacteriaceae</taxon>
        <taxon>Corynebacterium</taxon>
    </lineage>
</organism>
<dbReference type="EMBL" id="AMEM01000044">
    <property type="protein sequence ID" value="EKX87538.1"/>
    <property type="molecule type" value="Genomic_DNA"/>
</dbReference>
<feature type="region of interest" description="Disordered" evidence="7">
    <location>
        <begin position="100"/>
        <end position="122"/>
    </location>
</feature>
<dbReference type="GO" id="GO:0016740">
    <property type="term" value="F:transferase activity"/>
    <property type="evidence" value="ECO:0007669"/>
    <property type="project" value="UniProtKB-KW"/>
</dbReference>
<comment type="pathway">
    <text evidence="1 6">Cell wall biogenesis; peptidoglycan biosynthesis.</text>
</comment>
<dbReference type="GO" id="GO:0005576">
    <property type="term" value="C:extracellular region"/>
    <property type="evidence" value="ECO:0007669"/>
    <property type="project" value="TreeGrafter"/>
</dbReference>
<dbReference type="eggNOG" id="COG1376">
    <property type="taxonomic scope" value="Bacteria"/>
</dbReference>
<evidence type="ECO:0000256" key="5">
    <source>
        <dbReference type="ARBA" id="ARBA00023316"/>
    </source>
</evidence>
<dbReference type="GO" id="GO:0018104">
    <property type="term" value="P:peptidoglycan-protein cross-linking"/>
    <property type="evidence" value="ECO:0007669"/>
    <property type="project" value="TreeGrafter"/>
</dbReference>